<proteinExistence type="predicted"/>
<name>A0A0F9ES66_9ZZZZ</name>
<gene>
    <name evidence="1" type="ORF">LCGC14_2039530</name>
</gene>
<protein>
    <submittedName>
        <fullName evidence="1">Uncharacterized protein</fullName>
    </submittedName>
</protein>
<sequence length="62" mass="7477">MKHWIEFVQRESDGYWIWYAQVGKFCDKNAEHDMSSKDKLGYQIAFAEECGYQIEIFHVKEI</sequence>
<dbReference type="AlphaFoldDB" id="A0A0F9ES66"/>
<organism evidence="1">
    <name type="scientific">marine sediment metagenome</name>
    <dbReference type="NCBI Taxonomy" id="412755"/>
    <lineage>
        <taxon>unclassified sequences</taxon>
        <taxon>metagenomes</taxon>
        <taxon>ecological metagenomes</taxon>
    </lineage>
</organism>
<comment type="caution">
    <text evidence="1">The sequence shown here is derived from an EMBL/GenBank/DDBJ whole genome shotgun (WGS) entry which is preliminary data.</text>
</comment>
<accession>A0A0F9ES66</accession>
<evidence type="ECO:0000313" key="1">
    <source>
        <dbReference type="EMBL" id="KKL76978.1"/>
    </source>
</evidence>
<reference evidence="1" key="1">
    <citation type="journal article" date="2015" name="Nature">
        <title>Complex archaea that bridge the gap between prokaryotes and eukaryotes.</title>
        <authorList>
            <person name="Spang A."/>
            <person name="Saw J.H."/>
            <person name="Jorgensen S.L."/>
            <person name="Zaremba-Niedzwiedzka K."/>
            <person name="Martijn J."/>
            <person name="Lind A.E."/>
            <person name="van Eijk R."/>
            <person name="Schleper C."/>
            <person name="Guy L."/>
            <person name="Ettema T.J."/>
        </authorList>
    </citation>
    <scope>NUCLEOTIDE SEQUENCE</scope>
</reference>
<dbReference type="EMBL" id="LAZR01023888">
    <property type="protein sequence ID" value="KKL76978.1"/>
    <property type="molecule type" value="Genomic_DNA"/>
</dbReference>